<name>A0A919VGH6_9ACTN</name>
<gene>
    <name evidence="1" type="ORF">Ssi02_73450</name>
</gene>
<reference evidence="1" key="1">
    <citation type="submission" date="2021-01" db="EMBL/GenBank/DDBJ databases">
        <title>Whole genome shotgun sequence of Sinosporangium siamense NBRC 109515.</title>
        <authorList>
            <person name="Komaki H."/>
            <person name="Tamura T."/>
        </authorList>
    </citation>
    <scope>NUCLEOTIDE SEQUENCE</scope>
    <source>
        <strain evidence="1">NBRC 109515</strain>
    </source>
</reference>
<dbReference type="EMBL" id="BOOW01000055">
    <property type="protein sequence ID" value="GII97114.1"/>
    <property type="molecule type" value="Genomic_DNA"/>
</dbReference>
<evidence type="ECO:0000313" key="1">
    <source>
        <dbReference type="EMBL" id="GII97114.1"/>
    </source>
</evidence>
<keyword evidence="2" id="KW-1185">Reference proteome</keyword>
<organism evidence="1 2">
    <name type="scientific">Sinosporangium siamense</name>
    <dbReference type="NCBI Taxonomy" id="1367973"/>
    <lineage>
        <taxon>Bacteria</taxon>
        <taxon>Bacillati</taxon>
        <taxon>Actinomycetota</taxon>
        <taxon>Actinomycetes</taxon>
        <taxon>Streptosporangiales</taxon>
        <taxon>Streptosporangiaceae</taxon>
        <taxon>Sinosporangium</taxon>
    </lineage>
</organism>
<dbReference type="Proteomes" id="UP000606172">
    <property type="component" value="Unassembled WGS sequence"/>
</dbReference>
<dbReference type="AlphaFoldDB" id="A0A919VGH6"/>
<comment type="caution">
    <text evidence="1">The sequence shown here is derived from an EMBL/GenBank/DDBJ whole genome shotgun (WGS) entry which is preliminary data.</text>
</comment>
<protein>
    <submittedName>
        <fullName evidence="1">Uncharacterized protein</fullName>
    </submittedName>
</protein>
<evidence type="ECO:0000313" key="2">
    <source>
        <dbReference type="Proteomes" id="UP000606172"/>
    </source>
</evidence>
<sequence length="61" mass="6533">MGELPWEAAVQVKKVAIYAGIAFTAFYLLTRPTDAAEVIRGAVDQVVTAADSLASFFARLT</sequence>
<accession>A0A919VGH6</accession>
<proteinExistence type="predicted"/>